<accession>A0A915C0F6</accession>
<keyword evidence="3 7" id="KW-0812">Transmembrane</keyword>
<evidence type="ECO:0000313" key="8">
    <source>
        <dbReference type="Proteomes" id="UP000887569"/>
    </source>
</evidence>
<keyword evidence="5 7" id="KW-0472">Membrane</keyword>
<dbReference type="PANTHER" id="PTHR31158:SF1">
    <property type="entry name" value="DOXA1 FACTOR-RELATED"/>
    <property type="match status" value="1"/>
</dbReference>
<evidence type="ECO:0000256" key="7">
    <source>
        <dbReference type="SAM" id="Phobius"/>
    </source>
</evidence>
<dbReference type="Pfam" id="PF10204">
    <property type="entry name" value="DuoxA"/>
    <property type="match status" value="1"/>
</dbReference>
<feature type="transmembrane region" description="Helical" evidence="7">
    <location>
        <begin position="274"/>
        <end position="300"/>
    </location>
</feature>
<evidence type="ECO:0000256" key="6">
    <source>
        <dbReference type="ARBA" id="ARBA00023180"/>
    </source>
</evidence>
<feature type="transmembrane region" description="Helical" evidence="7">
    <location>
        <begin position="43"/>
        <end position="64"/>
    </location>
</feature>
<sequence length="355" mass="40588">MDVNWNKRIMCGKMHVIGWFDAFRENGDPTWFGDNRTPVVFDLQIFGLTSVFVTPLIAFLVIVPGVRRHRLASTVTFTFSMVVGAIILVTLHHPCWHEGSLRISSVYKAFTNERMDAVLGVRMGLNHVNVTLTAVSATNDRYGSSPLAGLEYNERFEFLNVFSMERELENSLRKGLPYPILKVIEYLSVDRAGFVWGRQYRLSGYYTLCMLWTAFGLWLIEMLVLCLVPHYFCVMVVTVGTAIVLSDLIYFIFLPRHLRIRFPAADGVMSVLEFHLSACFYATLIAGLTSVLFGCLLWFLQAKSIYTLQTFMSCNIDEHCCGFKRRRNRKKQIHLDAIPSHTPTGSIVSVYDERF</sequence>
<comment type="subcellular location">
    <subcellularLocation>
        <location evidence="1">Membrane</location>
        <topology evidence="1">Multi-pass membrane protein</topology>
    </subcellularLocation>
</comment>
<dbReference type="GO" id="GO:0005789">
    <property type="term" value="C:endoplasmic reticulum membrane"/>
    <property type="evidence" value="ECO:0007669"/>
    <property type="project" value="InterPro"/>
</dbReference>
<keyword evidence="8" id="KW-1185">Reference proteome</keyword>
<name>A0A915C0F6_PARUN</name>
<dbReference type="AlphaFoldDB" id="A0A915C0F6"/>
<evidence type="ECO:0000313" key="9">
    <source>
        <dbReference type="WBParaSite" id="PgR076_g010_t02"/>
    </source>
</evidence>
<protein>
    <submittedName>
        <fullName evidence="9">DUOXA-like protein</fullName>
    </submittedName>
</protein>
<evidence type="ECO:0000256" key="5">
    <source>
        <dbReference type="ARBA" id="ARBA00023136"/>
    </source>
</evidence>
<comment type="similarity">
    <text evidence="2">Belongs to the DUOXA family.</text>
</comment>
<dbReference type="PANTHER" id="PTHR31158">
    <property type="entry name" value="DUAL OXIDASE 2"/>
    <property type="match status" value="1"/>
</dbReference>
<keyword evidence="4 7" id="KW-1133">Transmembrane helix</keyword>
<reference evidence="9" key="1">
    <citation type="submission" date="2022-11" db="UniProtKB">
        <authorList>
            <consortium name="WormBaseParasite"/>
        </authorList>
    </citation>
    <scope>IDENTIFICATION</scope>
</reference>
<feature type="transmembrane region" description="Helical" evidence="7">
    <location>
        <begin position="231"/>
        <end position="254"/>
    </location>
</feature>
<feature type="transmembrane region" description="Helical" evidence="7">
    <location>
        <begin position="204"/>
        <end position="224"/>
    </location>
</feature>
<evidence type="ECO:0000256" key="3">
    <source>
        <dbReference type="ARBA" id="ARBA00022692"/>
    </source>
</evidence>
<feature type="transmembrane region" description="Helical" evidence="7">
    <location>
        <begin position="71"/>
        <end position="91"/>
    </location>
</feature>
<dbReference type="GO" id="GO:0015031">
    <property type="term" value="P:protein transport"/>
    <property type="evidence" value="ECO:0007669"/>
    <property type="project" value="InterPro"/>
</dbReference>
<proteinExistence type="inferred from homology"/>
<dbReference type="WBParaSite" id="PgR076_g010_t02">
    <property type="protein sequence ID" value="PgR076_g010_t02"/>
    <property type="gene ID" value="PgR076_g010"/>
</dbReference>
<dbReference type="Proteomes" id="UP000887569">
    <property type="component" value="Unplaced"/>
</dbReference>
<evidence type="ECO:0000256" key="2">
    <source>
        <dbReference type="ARBA" id="ARBA00009816"/>
    </source>
</evidence>
<evidence type="ECO:0000256" key="1">
    <source>
        <dbReference type="ARBA" id="ARBA00004141"/>
    </source>
</evidence>
<organism evidence="8 9">
    <name type="scientific">Parascaris univalens</name>
    <name type="common">Nematode worm</name>
    <dbReference type="NCBI Taxonomy" id="6257"/>
    <lineage>
        <taxon>Eukaryota</taxon>
        <taxon>Metazoa</taxon>
        <taxon>Ecdysozoa</taxon>
        <taxon>Nematoda</taxon>
        <taxon>Chromadorea</taxon>
        <taxon>Rhabditida</taxon>
        <taxon>Spirurina</taxon>
        <taxon>Ascaridomorpha</taxon>
        <taxon>Ascaridoidea</taxon>
        <taxon>Ascarididae</taxon>
        <taxon>Parascaris</taxon>
    </lineage>
</organism>
<dbReference type="InterPro" id="IPR018469">
    <property type="entry name" value="Dual_oxidase_maturation_fac"/>
</dbReference>
<evidence type="ECO:0000256" key="4">
    <source>
        <dbReference type="ARBA" id="ARBA00022989"/>
    </source>
</evidence>
<keyword evidence="6" id="KW-0325">Glycoprotein</keyword>